<comment type="similarity">
    <text evidence="2 9">Belongs to the ABC-2 integral membrane protein family.</text>
</comment>
<keyword evidence="3 9" id="KW-0813">Transport</keyword>
<sequence>MGFLIGMPRHQGLVATVVAHRSLVAELTRREIHGKYRGANFGMLWALFSPFLMLAVYSLAFGNILKSRWPQIGEGAHSFALILFIGLIIHGFFGECISRAPQLVVQNPNYVKRVVFPLEVLPWPMVLSALFHLFTNLAAFIVLQALVDHRFEWQVLLFPFTVAPLAILALGVSWWLAALGVYLRDIGQVTSVLVTALLFTSTAIMPLSAVSPSVRWMFNLNPLSFIIDQSRGIALWGQMPDWWGLGVYALAALAFTYLGYWVFLVTKRGFADVL</sequence>
<name>A0ABU8JET7_9GAMM</name>
<accession>A0ABU8JET7</accession>
<evidence type="ECO:0000256" key="3">
    <source>
        <dbReference type="ARBA" id="ARBA00022448"/>
    </source>
</evidence>
<dbReference type="Proteomes" id="UP001381174">
    <property type="component" value="Unassembled WGS sequence"/>
</dbReference>
<protein>
    <recommendedName>
        <fullName evidence="9">Transport permease protein</fullName>
    </recommendedName>
</protein>
<feature type="transmembrane region" description="Helical" evidence="9">
    <location>
        <begin position="120"/>
        <end position="143"/>
    </location>
</feature>
<evidence type="ECO:0000256" key="7">
    <source>
        <dbReference type="ARBA" id="ARBA00023047"/>
    </source>
</evidence>
<keyword evidence="8 9" id="KW-0472">Membrane</keyword>
<dbReference type="PROSITE" id="PS51012">
    <property type="entry name" value="ABC_TM2"/>
    <property type="match status" value="1"/>
</dbReference>
<evidence type="ECO:0000256" key="9">
    <source>
        <dbReference type="RuleBase" id="RU361157"/>
    </source>
</evidence>
<evidence type="ECO:0000256" key="2">
    <source>
        <dbReference type="ARBA" id="ARBA00007783"/>
    </source>
</evidence>
<feature type="transmembrane region" description="Helical" evidence="9">
    <location>
        <begin position="155"/>
        <end position="177"/>
    </location>
</feature>
<evidence type="ECO:0000313" key="12">
    <source>
        <dbReference type="Proteomes" id="UP001381174"/>
    </source>
</evidence>
<comment type="caution">
    <text evidence="11">The sequence shown here is derived from an EMBL/GenBank/DDBJ whole genome shotgun (WGS) entry which is preliminary data.</text>
</comment>
<keyword evidence="7" id="KW-0625">Polysaccharide transport</keyword>
<proteinExistence type="inferred from homology"/>
<evidence type="ECO:0000256" key="6">
    <source>
        <dbReference type="ARBA" id="ARBA00022989"/>
    </source>
</evidence>
<feature type="transmembrane region" description="Helical" evidence="9">
    <location>
        <begin position="77"/>
        <end position="100"/>
    </location>
</feature>
<evidence type="ECO:0000256" key="5">
    <source>
        <dbReference type="ARBA" id="ARBA00022692"/>
    </source>
</evidence>
<dbReference type="EMBL" id="JBBBNY010000009">
    <property type="protein sequence ID" value="MEI7037517.1"/>
    <property type="molecule type" value="Genomic_DNA"/>
</dbReference>
<evidence type="ECO:0000313" key="11">
    <source>
        <dbReference type="EMBL" id="MEI7037517.1"/>
    </source>
</evidence>
<evidence type="ECO:0000256" key="4">
    <source>
        <dbReference type="ARBA" id="ARBA00022475"/>
    </source>
</evidence>
<dbReference type="Pfam" id="PF01061">
    <property type="entry name" value="ABC2_membrane"/>
    <property type="match status" value="1"/>
</dbReference>
<evidence type="ECO:0000256" key="1">
    <source>
        <dbReference type="ARBA" id="ARBA00004651"/>
    </source>
</evidence>
<dbReference type="PANTHER" id="PTHR30413">
    <property type="entry name" value="INNER MEMBRANE TRANSPORT PERMEASE"/>
    <property type="match status" value="1"/>
</dbReference>
<keyword evidence="6 9" id="KW-1133">Transmembrane helix</keyword>
<dbReference type="PANTHER" id="PTHR30413:SF10">
    <property type="entry name" value="CAPSULE POLYSACCHARIDE EXPORT INNER-MEMBRANE PROTEIN CTRC"/>
    <property type="match status" value="1"/>
</dbReference>
<feature type="domain" description="ABC transmembrane type-2" evidence="10">
    <location>
        <begin position="41"/>
        <end position="266"/>
    </location>
</feature>
<feature type="transmembrane region" description="Helical" evidence="9">
    <location>
        <begin position="43"/>
        <end position="65"/>
    </location>
</feature>
<keyword evidence="12" id="KW-1185">Reference proteome</keyword>
<feature type="transmembrane region" description="Helical" evidence="9">
    <location>
        <begin position="189"/>
        <end position="210"/>
    </location>
</feature>
<reference evidence="11 12" key="1">
    <citation type="journal article" date="2014" name="Int. J. Syst. Evol. Microbiol.">
        <title>Fulvimonas yonginensis sp. nov., isolated from greenhouse soil, and emended description of the genus Fulvimonas.</title>
        <authorList>
            <person name="Ahn J.H."/>
            <person name="Kim S.J."/>
            <person name="Weon H.Y."/>
            <person name="Hong S.B."/>
            <person name="Seok S.J."/>
            <person name="Kwon S.W."/>
        </authorList>
    </citation>
    <scope>NUCLEOTIDE SEQUENCE [LARGE SCALE GENOMIC DNA]</scope>
    <source>
        <strain evidence="11 12">KACC 16952</strain>
    </source>
</reference>
<dbReference type="InterPro" id="IPR047817">
    <property type="entry name" value="ABC2_TM_bact-type"/>
</dbReference>
<comment type="subcellular location">
    <subcellularLocation>
        <location evidence="9">Cell inner membrane</location>
        <topology evidence="9">Multi-pass membrane protein</topology>
    </subcellularLocation>
    <subcellularLocation>
        <location evidence="1">Cell membrane</location>
        <topology evidence="1">Multi-pass membrane protein</topology>
    </subcellularLocation>
</comment>
<keyword evidence="7" id="KW-0762">Sugar transport</keyword>
<feature type="transmembrane region" description="Helical" evidence="9">
    <location>
        <begin position="242"/>
        <end position="264"/>
    </location>
</feature>
<evidence type="ECO:0000259" key="10">
    <source>
        <dbReference type="PROSITE" id="PS51012"/>
    </source>
</evidence>
<keyword evidence="5 9" id="KW-0812">Transmembrane</keyword>
<dbReference type="InterPro" id="IPR013525">
    <property type="entry name" value="ABC2_TM"/>
</dbReference>
<organism evidence="11 12">
    <name type="scientific">Fulvimonas yonginensis</name>
    <dbReference type="NCBI Taxonomy" id="1495200"/>
    <lineage>
        <taxon>Bacteria</taxon>
        <taxon>Pseudomonadati</taxon>
        <taxon>Pseudomonadota</taxon>
        <taxon>Gammaproteobacteria</taxon>
        <taxon>Lysobacterales</taxon>
        <taxon>Rhodanobacteraceae</taxon>
        <taxon>Fulvimonas</taxon>
    </lineage>
</organism>
<gene>
    <name evidence="11" type="ORF">WAT24_12170</name>
</gene>
<dbReference type="RefSeq" id="WP_336808151.1">
    <property type="nucleotide sequence ID" value="NZ_JBBBNY010000009.1"/>
</dbReference>
<keyword evidence="4 9" id="KW-1003">Cell membrane</keyword>
<evidence type="ECO:0000256" key="8">
    <source>
        <dbReference type="ARBA" id="ARBA00023136"/>
    </source>
</evidence>